<gene>
    <name evidence="1" type="ORF">TRIP_B170025</name>
</gene>
<dbReference type="EMBL" id="UPXX01000009">
    <property type="protein sequence ID" value="VBB41723.1"/>
    <property type="molecule type" value="Genomic_DNA"/>
</dbReference>
<reference evidence="1" key="1">
    <citation type="submission" date="2018-07" db="EMBL/GenBank/DDBJ databases">
        <authorList>
            <consortium name="Genoscope - CEA"/>
            <person name="William W."/>
        </authorList>
    </citation>
    <scope>NUCLEOTIDE SEQUENCE</scope>
    <source>
        <strain evidence="1">IK1</strain>
    </source>
</reference>
<sequence length="93" mass="10074">MLSPTPSGRVLVSSHAARARSYPFGVGPGFSTRCGCSVPPLRGGPRHAAIKEIKRLRGGCLVAAIKANMHTAPEIAPKDYFHMETTYDRRILL</sequence>
<accession>A0A653A113</accession>
<organism evidence="1">
    <name type="scientific">Uncultured Desulfatiglans sp</name>
    <dbReference type="NCBI Taxonomy" id="1748965"/>
    <lineage>
        <taxon>Bacteria</taxon>
        <taxon>Pseudomonadati</taxon>
        <taxon>Thermodesulfobacteriota</taxon>
        <taxon>Desulfobacteria</taxon>
        <taxon>Desulfatiglandales</taxon>
        <taxon>Desulfatiglandaceae</taxon>
        <taxon>Desulfatiglans</taxon>
        <taxon>environmental samples</taxon>
    </lineage>
</organism>
<name>A0A653A113_UNCDX</name>
<evidence type="ECO:0000313" key="1">
    <source>
        <dbReference type="EMBL" id="VBB41723.1"/>
    </source>
</evidence>
<proteinExistence type="predicted"/>
<protein>
    <submittedName>
        <fullName evidence="1">Uncharacterized protein</fullName>
    </submittedName>
</protein>
<dbReference type="AlphaFoldDB" id="A0A653A113"/>